<accession>A0ABY7LZX5</accession>
<dbReference type="InterPro" id="IPR013688">
    <property type="entry name" value="GBS_Bsp-like"/>
</dbReference>
<sequence>MVASETEAKVISEDAEAADQSKHGATGGGTGVTDRVTDVYLGSNGFNIQYNQPIADGAKIMFAVWSDKNGQDDLIWYTADSHGKTTAKYTGSYGKYHVHTYQNLNGKMTGLNGTSIIVPEPSAKVTIAKASETSYKVTVSDVPVYISSVQLPTWTQANDQDDLIWYKTTKDSNTTYSAIISVAEHNLESGRYNVHVYGTSAVTNALTGLAGTHFEADYHFGDVAVDATLAKDGIDLTMPSDVSKGMAVYHAVWSAENDQDDIVWYKADPSGHTKANYTGSYGTYLVHTYGVVHGQMVGLNATSVLVPKPEVKANITKESATTYKVTITDVPIYIDDIQVPTWTEANGQDDLQWYKAEKAADGSYTYTFYAKNYNFESGHYNVHVYGVSEVTHSLVGLATTSGIDLTFNQNLTAPTVTVQNHNADKGTLQVVIAETETSKSIASVSVAAWSEAEQKNIHWYTTSHVVNGKVIVTVDEKYHHNLTGNYTVHTYIKTKDGSTIGYNLGQYAFNNTQSTTSVTATYKGTGVYGVTISGVYSNCSVKYAVWSDVNGQDDIKWYDASVSQAVATGLINVANHSGTGTYHLHAYQSDNGKMYLLGKTEFTMKKTSYNTPYYNQKDERWGNTLYGGYKMGATGCVPTSLSMIISSLSGKEILSTMVADYLYYDTVEFNRVSQGTSGNGVLLASKHFGMTPTALGSVNELTNALKEGHYVSASVQMNKFSPWPFGTSHAIVLKGYSNGNTYVLDPYNAANNGWYPIDALWREQSTQYEDIAALGHPFVKITDI</sequence>
<name>A0ABY7LZX5_STRAY</name>
<gene>
    <name evidence="2" type="ORF">O6R09_04275</name>
</gene>
<keyword evidence="3" id="KW-1185">Reference proteome</keyword>
<reference evidence="2 3" key="1">
    <citation type="submission" date="2022-12" db="EMBL/GenBank/DDBJ databases">
        <title>Streptococcus alactolyticus LGM, complete genome.</title>
        <authorList>
            <person name="Liu Z."/>
            <person name="Mu C."/>
            <person name="Zhu W."/>
        </authorList>
    </citation>
    <scope>NUCLEOTIDE SEQUENCE [LARGE SCALE GENOMIC DNA]</scope>
    <source>
        <strain evidence="2 3">LGM</strain>
    </source>
</reference>
<dbReference type="Proteomes" id="UP001212085">
    <property type="component" value="Chromosome"/>
</dbReference>
<dbReference type="RefSeq" id="WP_240892665.1">
    <property type="nucleotide sequence ID" value="NZ_CP114883.1"/>
</dbReference>
<proteinExistence type="predicted"/>
<feature type="region of interest" description="Disordered" evidence="1">
    <location>
        <begin position="1"/>
        <end position="30"/>
    </location>
</feature>
<dbReference type="Gene3D" id="2.60.40.3760">
    <property type="match status" value="6"/>
</dbReference>
<dbReference type="Gene3D" id="3.90.70.10">
    <property type="entry name" value="Cysteine proteinases"/>
    <property type="match status" value="1"/>
</dbReference>
<dbReference type="EMBL" id="CP114883">
    <property type="protein sequence ID" value="WBB07134.1"/>
    <property type="molecule type" value="Genomic_DNA"/>
</dbReference>
<feature type="compositionally biased region" description="Basic and acidic residues" evidence="1">
    <location>
        <begin position="1"/>
        <end position="12"/>
    </location>
</feature>
<protein>
    <submittedName>
        <fullName evidence="2">GBS Bsp-like repeat-containing protein</fullName>
    </submittedName>
</protein>
<evidence type="ECO:0000313" key="2">
    <source>
        <dbReference type="EMBL" id="WBB07134.1"/>
    </source>
</evidence>
<organism evidence="2 3">
    <name type="scientific">Streptococcus alactolyticus</name>
    <dbReference type="NCBI Taxonomy" id="29389"/>
    <lineage>
        <taxon>Bacteria</taxon>
        <taxon>Bacillati</taxon>
        <taxon>Bacillota</taxon>
        <taxon>Bacilli</taxon>
        <taxon>Lactobacillales</taxon>
        <taxon>Streptococcaceae</taxon>
        <taxon>Streptococcus</taxon>
    </lineage>
</organism>
<dbReference type="Pfam" id="PF08481">
    <property type="entry name" value="GBS_Bsp-like"/>
    <property type="match status" value="6"/>
</dbReference>
<evidence type="ECO:0000256" key="1">
    <source>
        <dbReference type="SAM" id="MobiDB-lite"/>
    </source>
</evidence>
<evidence type="ECO:0000313" key="3">
    <source>
        <dbReference type="Proteomes" id="UP001212085"/>
    </source>
</evidence>